<keyword evidence="1" id="KW-1133">Transmembrane helix</keyword>
<dbReference type="PANTHER" id="PTHR31735">
    <property type="entry name" value="VACUOLAR MEMBRANE PROTEIN YPL162C"/>
    <property type="match status" value="1"/>
</dbReference>
<dbReference type="AlphaFoldDB" id="Q75F19"/>
<dbReference type="FunCoup" id="Q75F19">
    <property type="interactions" value="66"/>
</dbReference>
<feature type="transmembrane region" description="Helical" evidence="1">
    <location>
        <begin position="52"/>
        <end position="69"/>
    </location>
</feature>
<dbReference type="KEGG" id="ago:AGOS_AAL091C"/>
<dbReference type="eggNOG" id="ENOG502S1HE">
    <property type="taxonomic scope" value="Eukaryota"/>
</dbReference>
<sequence>MGAENSCRLLGPVALFIQFFMAAVAVGGLLVKRQYEHPKRTWRVWSYDVGKQMIGSAGIHLLNVLLSIMKSQGLLGTLKKTDDQCDWFFVNLLMDTTVGIPILWCWLVLIHKGLQALGVQNIESGNYYPTLDKPEPGAAVPRTGPMFSAFVKQLLVFVSGLAMMKVCIFLLLGCFEQLANLFADLVLGWSDPWPNLQVFLVMFVFPVLLNCFQYFCVDNIIKLPSDRLTRQNVDNFDQESIFEQNGVYVPTLLAAAKQTYLAV</sequence>
<dbReference type="InParanoid" id="Q75F19"/>
<dbReference type="RefSeq" id="NP_982451.1">
    <property type="nucleotide sequence ID" value="NM_207804.1"/>
</dbReference>
<dbReference type="GO" id="GO:0016020">
    <property type="term" value="C:membrane"/>
    <property type="evidence" value="ECO:0000318"/>
    <property type="project" value="GO_Central"/>
</dbReference>
<accession>Q75F19</accession>
<dbReference type="STRING" id="284811.Q75F19"/>
<proteinExistence type="predicted"/>
<dbReference type="PANTHER" id="PTHR31735:SF1">
    <property type="entry name" value="VACUOLAR MEMBRANE PROTEIN YPL162C"/>
    <property type="match status" value="1"/>
</dbReference>
<feature type="transmembrane region" description="Helical" evidence="1">
    <location>
        <begin position="89"/>
        <end position="110"/>
    </location>
</feature>
<feature type="transmembrane region" description="Helical" evidence="1">
    <location>
        <begin position="12"/>
        <end position="31"/>
    </location>
</feature>
<dbReference type="Pfam" id="PF12400">
    <property type="entry name" value="STIMATE"/>
    <property type="match status" value="1"/>
</dbReference>
<evidence type="ECO:0000313" key="3">
    <source>
        <dbReference type="Proteomes" id="UP000000591"/>
    </source>
</evidence>
<reference evidence="2 3" key="1">
    <citation type="journal article" date="2004" name="Science">
        <title>The Ashbya gossypii genome as a tool for mapping the ancient Saccharomyces cerevisiae genome.</title>
        <authorList>
            <person name="Dietrich F.S."/>
            <person name="Voegeli S."/>
            <person name="Brachat S."/>
            <person name="Lerch A."/>
            <person name="Gates K."/>
            <person name="Steiner S."/>
            <person name="Mohr C."/>
            <person name="Pohlmann R."/>
            <person name="Luedi P."/>
            <person name="Choi S."/>
            <person name="Wing R.A."/>
            <person name="Flavier A."/>
            <person name="Gaffney T.D."/>
            <person name="Philippsen P."/>
        </authorList>
    </citation>
    <scope>NUCLEOTIDE SEQUENCE [LARGE SCALE GENOMIC DNA]</scope>
    <source>
        <strain evidence="3">ATCC 10895 / CBS 109.51 / FGSC 9923 / NRRL Y-1056</strain>
    </source>
</reference>
<dbReference type="Proteomes" id="UP000000591">
    <property type="component" value="Chromosome I"/>
</dbReference>
<evidence type="ECO:0000256" key="1">
    <source>
        <dbReference type="SAM" id="Phobius"/>
    </source>
</evidence>
<dbReference type="OMA" id="LNCFQYF"/>
<reference evidence="3" key="2">
    <citation type="journal article" date="2013" name="G3 (Bethesda)">
        <title>Genomes of Ashbya fungi isolated from insects reveal four mating-type loci, numerous translocations, lack of transposons, and distinct gene duplications.</title>
        <authorList>
            <person name="Dietrich F.S."/>
            <person name="Voegeli S."/>
            <person name="Kuo S."/>
            <person name="Philippsen P."/>
        </authorList>
    </citation>
    <scope>GENOME REANNOTATION</scope>
    <source>
        <strain evidence="3">ATCC 10895 / CBS 109.51 / FGSC 9923 / NRRL Y-1056</strain>
    </source>
</reference>
<keyword evidence="1" id="KW-0812">Transmembrane</keyword>
<evidence type="ECO:0000313" key="2">
    <source>
        <dbReference type="EMBL" id="AAS50275.1"/>
    </source>
</evidence>
<feature type="transmembrane region" description="Helical" evidence="1">
    <location>
        <begin position="198"/>
        <end position="217"/>
    </location>
</feature>
<name>Q75F19_EREGS</name>
<dbReference type="GeneID" id="4618541"/>
<feature type="transmembrane region" description="Helical" evidence="1">
    <location>
        <begin position="154"/>
        <end position="178"/>
    </location>
</feature>
<protein>
    <submittedName>
        <fullName evidence="2">AAL091Cp</fullName>
    </submittedName>
</protein>
<dbReference type="EMBL" id="AE016814">
    <property type="protein sequence ID" value="AAS50275.1"/>
    <property type="molecule type" value="Genomic_DNA"/>
</dbReference>
<dbReference type="OrthoDB" id="431202at2759"/>
<gene>
    <name evidence="2" type="ORF">AGOS_AAL091C</name>
</gene>
<keyword evidence="1" id="KW-0472">Membrane</keyword>
<organism evidence="2 3">
    <name type="scientific">Eremothecium gossypii (strain ATCC 10895 / CBS 109.51 / FGSC 9923 / NRRL Y-1056)</name>
    <name type="common">Yeast</name>
    <name type="synonym">Ashbya gossypii</name>
    <dbReference type="NCBI Taxonomy" id="284811"/>
    <lineage>
        <taxon>Eukaryota</taxon>
        <taxon>Fungi</taxon>
        <taxon>Dikarya</taxon>
        <taxon>Ascomycota</taxon>
        <taxon>Saccharomycotina</taxon>
        <taxon>Saccharomycetes</taxon>
        <taxon>Saccharomycetales</taxon>
        <taxon>Saccharomycetaceae</taxon>
        <taxon>Eremothecium</taxon>
    </lineage>
</organism>
<keyword evidence="3" id="KW-1185">Reference proteome</keyword>
<dbReference type="InterPro" id="IPR022127">
    <property type="entry name" value="STIMATE/YPL162C"/>
</dbReference>
<dbReference type="HOGENOM" id="CLU_040321_2_1_1"/>